<feature type="region of interest" description="Disordered" evidence="1">
    <location>
        <begin position="25"/>
        <end position="46"/>
    </location>
</feature>
<organism evidence="3 4">
    <name type="scientific">Musa acuminata subsp. malaccensis</name>
    <name type="common">Wild banana</name>
    <name type="synonym">Musa malaccensis</name>
    <dbReference type="NCBI Taxonomy" id="214687"/>
    <lineage>
        <taxon>Eukaryota</taxon>
        <taxon>Viridiplantae</taxon>
        <taxon>Streptophyta</taxon>
        <taxon>Embryophyta</taxon>
        <taxon>Tracheophyta</taxon>
        <taxon>Spermatophyta</taxon>
        <taxon>Magnoliopsida</taxon>
        <taxon>Liliopsida</taxon>
        <taxon>Zingiberales</taxon>
        <taxon>Musaceae</taxon>
        <taxon>Musa</taxon>
    </lineage>
</organism>
<reference evidence="2" key="1">
    <citation type="submission" date="2021-03" db="EMBL/GenBank/DDBJ databases">
        <authorList>
            <consortium name="Genoscope - CEA"/>
            <person name="William W."/>
        </authorList>
    </citation>
    <scope>NUCLEOTIDE SEQUENCE</scope>
    <source>
        <strain evidence="2">Doubled-haploid Pahang</strain>
    </source>
</reference>
<feature type="compositionally biased region" description="Low complexity" evidence="1">
    <location>
        <begin position="127"/>
        <end position="138"/>
    </location>
</feature>
<dbReference type="InParanoid" id="A0A804I5A9"/>
<sequence length="168" mass="17580">MASPLYFTSAVKQFSSTLPPLLRVNSRGRNMTNDSLVSTSHTSRATKRLPRWRASGGRRGGQRRGGGATEAGEVRSFFAVSVEGGIAAEARGGDHGREFEVGEGEGAAGVGRACGWVPRPQEDRRPVVPVGGSGRSPSSPSPPRTGAAPRLVEVCGSVSCGFWFLILG</sequence>
<feature type="compositionally biased region" description="Polar residues" evidence="1">
    <location>
        <begin position="27"/>
        <end position="43"/>
    </location>
</feature>
<accession>A0A804I5A9</accession>
<feature type="region of interest" description="Disordered" evidence="1">
    <location>
        <begin position="112"/>
        <end position="148"/>
    </location>
</feature>
<evidence type="ECO:0000313" key="2">
    <source>
        <dbReference type="EMBL" id="CAG1862730.1"/>
    </source>
</evidence>
<evidence type="ECO:0000313" key="4">
    <source>
        <dbReference type="Proteomes" id="UP000012960"/>
    </source>
</evidence>
<evidence type="ECO:0000256" key="1">
    <source>
        <dbReference type="SAM" id="MobiDB-lite"/>
    </source>
</evidence>
<proteinExistence type="predicted"/>
<reference evidence="3" key="2">
    <citation type="submission" date="2021-05" db="UniProtKB">
        <authorList>
            <consortium name="EnsemblPlants"/>
        </authorList>
    </citation>
    <scope>IDENTIFICATION</scope>
    <source>
        <strain evidence="3">subsp. malaccensis</strain>
    </source>
</reference>
<dbReference type="Gramene" id="Ma02_t21490.1">
    <property type="protein sequence ID" value="Ma02_p21490.1"/>
    <property type="gene ID" value="Ma02_g21490"/>
</dbReference>
<dbReference type="EnsemblPlants" id="Ma02_t21490.1">
    <property type="protein sequence ID" value="Ma02_p21490.1"/>
    <property type="gene ID" value="Ma02_g21490"/>
</dbReference>
<name>A0A804I5A9_MUSAM</name>
<evidence type="ECO:0000313" key="3">
    <source>
        <dbReference type="EnsemblPlants" id="Ma02_p21490.1"/>
    </source>
</evidence>
<dbReference type="AlphaFoldDB" id="A0A804I5A9"/>
<protein>
    <submittedName>
        <fullName evidence="2">(wild Malaysian banana) hypothetical protein</fullName>
    </submittedName>
</protein>
<dbReference type="Proteomes" id="UP000012960">
    <property type="component" value="Unplaced"/>
</dbReference>
<gene>
    <name evidence="2" type="ORF">GSMUA_76240.1</name>
</gene>
<dbReference type="EMBL" id="HG996467">
    <property type="protein sequence ID" value="CAG1862730.1"/>
    <property type="molecule type" value="Genomic_DNA"/>
</dbReference>
<keyword evidence="4" id="KW-1185">Reference proteome</keyword>